<dbReference type="CDD" id="cd02440">
    <property type="entry name" value="AdoMet_MTases"/>
    <property type="match status" value="1"/>
</dbReference>
<evidence type="ECO:0000259" key="1">
    <source>
        <dbReference type="Pfam" id="PF08241"/>
    </source>
</evidence>
<dbReference type="PANTHER" id="PTHR45180">
    <property type="entry name" value="OS01G0307686 PROTEIN"/>
    <property type="match status" value="1"/>
</dbReference>
<dbReference type="SUPFAM" id="SSF53335">
    <property type="entry name" value="S-adenosyl-L-methionine-dependent methyltransferases"/>
    <property type="match status" value="1"/>
</dbReference>
<comment type="caution">
    <text evidence="2">The sequence shown here is derived from an EMBL/GenBank/DDBJ whole genome shotgun (WGS) entry which is preliminary data.</text>
</comment>
<evidence type="ECO:0000313" key="2">
    <source>
        <dbReference type="EMBL" id="KAF8398271.1"/>
    </source>
</evidence>
<dbReference type="Gene3D" id="3.40.50.150">
    <property type="entry name" value="Vaccinia Virus protein VP39"/>
    <property type="match status" value="1"/>
</dbReference>
<proteinExistence type="predicted"/>
<dbReference type="OrthoDB" id="10027013at2759"/>
<sequence length="151" mass="17158">MTELFNKQAKQYTESRPSYPFDLFQFIASKTPVHDLAWDVGTGSGQAAQSIARIYKNVVATDTSQQQLEFAPKLRNVRYQQTPPNMSIAELEHDVAMHATVDVVIIAQAIYWFDLLTFYQQVNLVLKRPNGVLAAWCYIEPEVNESVDAVF</sequence>
<dbReference type="EMBL" id="JABCRI010000011">
    <property type="protein sequence ID" value="KAF8398271.1"/>
    <property type="molecule type" value="Genomic_DNA"/>
</dbReference>
<reference evidence="2 3" key="1">
    <citation type="submission" date="2020-04" db="EMBL/GenBank/DDBJ databases">
        <title>Plant Genome Project.</title>
        <authorList>
            <person name="Zhang R.-G."/>
        </authorList>
    </citation>
    <scope>NUCLEOTIDE SEQUENCE [LARGE SCALE GENOMIC DNA]</scope>
    <source>
        <strain evidence="2">YNK0</strain>
        <tissue evidence="2">Leaf</tissue>
    </source>
</reference>
<dbReference type="AlphaFoldDB" id="A0A834Z6S4"/>
<accession>A0A834Z6S4</accession>
<feature type="domain" description="Methyltransferase type 11" evidence="1">
    <location>
        <begin position="39"/>
        <end position="133"/>
    </location>
</feature>
<name>A0A834Z6S4_TETSI</name>
<dbReference type="InterPro" id="IPR013216">
    <property type="entry name" value="Methyltransf_11"/>
</dbReference>
<gene>
    <name evidence="2" type="ORF">HHK36_017198</name>
</gene>
<dbReference type="Pfam" id="PF08241">
    <property type="entry name" value="Methyltransf_11"/>
    <property type="match status" value="1"/>
</dbReference>
<dbReference type="OMA" id="MSICELE"/>
<dbReference type="PANTHER" id="PTHR45180:SF1">
    <property type="entry name" value="OS01G0307686 PROTEIN"/>
    <property type="match status" value="1"/>
</dbReference>
<organism evidence="2 3">
    <name type="scientific">Tetracentron sinense</name>
    <name type="common">Spur-leaf</name>
    <dbReference type="NCBI Taxonomy" id="13715"/>
    <lineage>
        <taxon>Eukaryota</taxon>
        <taxon>Viridiplantae</taxon>
        <taxon>Streptophyta</taxon>
        <taxon>Embryophyta</taxon>
        <taxon>Tracheophyta</taxon>
        <taxon>Spermatophyta</taxon>
        <taxon>Magnoliopsida</taxon>
        <taxon>Trochodendrales</taxon>
        <taxon>Trochodendraceae</taxon>
        <taxon>Tetracentron</taxon>
    </lineage>
</organism>
<protein>
    <recommendedName>
        <fullName evidence="1">Methyltransferase type 11 domain-containing protein</fullName>
    </recommendedName>
</protein>
<dbReference type="GO" id="GO:0008757">
    <property type="term" value="F:S-adenosylmethionine-dependent methyltransferase activity"/>
    <property type="evidence" value="ECO:0007669"/>
    <property type="project" value="InterPro"/>
</dbReference>
<keyword evidence="3" id="KW-1185">Reference proteome</keyword>
<evidence type="ECO:0000313" key="3">
    <source>
        <dbReference type="Proteomes" id="UP000655225"/>
    </source>
</evidence>
<dbReference type="Proteomes" id="UP000655225">
    <property type="component" value="Unassembled WGS sequence"/>
</dbReference>
<dbReference type="InterPro" id="IPR029063">
    <property type="entry name" value="SAM-dependent_MTases_sf"/>
</dbReference>